<sequence>MNKPIYQSLPLAFLIIFLYVSSSSAHDKPKDDPPSSSLQDLKGCFPKVYAFGDSDTDTGNAPLLGTHFQGGQTYNISGTIPSRLVIDFLCAALALPPPPPFMKGLSGNSNSGINFAISGSTSFSADIFGKNLTSLFWKGVPVNYKTQIDWLNKYLNQAKGNGAKGTEGKADMANALFWIGQMGVSDYTSAQGIAYADFWNAYLEIATNPKKYGIEEPFKACCGSGEGQFNFNKNKMCGSSGTSVCKDPSKYVNFDGCHLTEAMHKHLADMFLHQGFCQPSFDELVKSKKGV</sequence>
<reference evidence="4" key="1">
    <citation type="submission" date="2020-07" db="EMBL/GenBank/DDBJ databases">
        <title>Ethylene signaling mediates host invasion by parasitic plants.</title>
        <authorList>
            <person name="Yoshida S."/>
        </authorList>
    </citation>
    <scope>NUCLEOTIDE SEQUENCE</scope>
    <source>
        <strain evidence="4">Okayama</strain>
    </source>
</reference>
<feature type="chain" id="PRO_5032627596" evidence="3">
    <location>
        <begin position="26"/>
        <end position="291"/>
    </location>
</feature>
<comment type="caution">
    <text evidence="4">The sequence shown here is derived from an EMBL/GenBank/DDBJ whole genome shotgun (WGS) entry which is preliminary data.</text>
</comment>
<dbReference type="GO" id="GO:0016788">
    <property type="term" value="F:hydrolase activity, acting on ester bonds"/>
    <property type="evidence" value="ECO:0007669"/>
    <property type="project" value="InterPro"/>
</dbReference>
<dbReference type="InterPro" id="IPR001087">
    <property type="entry name" value="GDSL"/>
</dbReference>
<dbReference type="PANTHER" id="PTHR22835:SF532">
    <property type="entry name" value="SERINE-RICH ADHESIN FOR PLATELETS-LIKE ISOFORM X1"/>
    <property type="match status" value="1"/>
</dbReference>
<feature type="signal peptide" evidence="3">
    <location>
        <begin position="1"/>
        <end position="25"/>
    </location>
</feature>
<dbReference type="OrthoDB" id="1600564at2759"/>
<protein>
    <submittedName>
        <fullName evidence="4">GDSL esterase/lipase at3g48460</fullName>
    </submittedName>
</protein>
<name>A0A830CCN0_9LAMI</name>
<dbReference type="Pfam" id="PF00657">
    <property type="entry name" value="Lipase_GDSL"/>
    <property type="match status" value="1"/>
</dbReference>
<organism evidence="4 5">
    <name type="scientific">Phtheirospermum japonicum</name>
    <dbReference type="NCBI Taxonomy" id="374723"/>
    <lineage>
        <taxon>Eukaryota</taxon>
        <taxon>Viridiplantae</taxon>
        <taxon>Streptophyta</taxon>
        <taxon>Embryophyta</taxon>
        <taxon>Tracheophyta</taxon>
        <taxon>Spermatophyta</taxon>
        <taxon>Magnoliopsida</taxon>
        <taxon>eudicotyledons</taxon>
        <taxon>Gunneridae</taxon>
        <taxon>Pentapetalae</taxon>
        <taxon>asterids</taxon>
        <taxon>lamiids</taxon>
        <taxon>Lamiales</taxon>
        <taxon>Orobanchaceae</taxon>
        <taxon>Orobanchaceae incertae sedis</taxon>
        <taxon>Phtheirospermum</taxon>
    </lineage>
</organism>
<keyword evidence="3" id="KW-0732">Signal</keyword>
<dbReference type="SUPFAM" id="SSF52266">
    <property type="entry name" value="SGNH hydrolase"/>
    <property type="match status" value="1"/>
</dbReference>
<keyword evidence="2" id="KW-0325">Glycoprotein</keyword>
<dbReference type="InterPro" id="IPR036514">
    <property type="entry name" value="SGNH_hydro_sf"/>
</dbReference>
<dbReference type="Gene3D" id="3.40.50.1110">
    <property type="entry name" value="SGNH hydrolase"/>
    <property type="match status" value="2"/>
</dbReference>
<dbReference type="AlphaFoldDB" id="A0A830CCN0"/>
<comment type="similarity">
    <text evidence="1">Belongs to the 'GDSL' lipolytic enzyme family.</text>
</comment>
<dbReference type="PANTHER" id="PTHR22835">
    <property type="entry name" value="ZINC FINGER FYVE DOMAIN CONTAINING PROTEIN"/>
    <property type="match status" value="1"/>
</dbReference>
<keyword evidence="5" id="KW-1185">Reference proteome</keyword>
<evidence type="ECO:0000256" key="3">
    <source>
        <dbReference type="SAM" id="SignalP"/>
    </source>
</evidence>
<proteinExistence type="inferred from homology"/>
<gene>
    <name evidence="4" type="ORF">PHJA_001751300</name>
</gene>
<evidence type="ECO:0000313" key="5">
    <source>
        <dbReference type="Proteomes" id="UP000653305"/>
    </source>
</evidence>
<dbReference type="Proteomes" id="UP000653305">
    <property type="component" value="Unassembled WGS sequence"/>
</dbReference>
<dbReference type="EMBL" id="BMAC01000419">
    <property type="protein sequence ID" value="GFP96072.1"/>
    <property type="molecule type" value="Genomic_DNA"/>
</dbReference>
<evidence type="ECO:0000256" key="1">
    <source>
        <dbReference type="ARBA" id="ARBA00008668"/>
    </source>
</evidence>
<evidence type="ECO:0000313" key="4">
    <source>
        <dbReference type="EMBL" id="GFP96072.1"/>
    </source>
</evidence>
<evidence type="ECO:0000256" key="2">
    <source>
        <dbReference type="ARBA" id="ARBA00023180"/>
    </source>
</evidence>
<accession>A0A830CCN0</accession>